<sequence>MANYVLTLALKTELWHKHILEKRLNIARMIYNACLCEILKRHRKMLNSLEYKEINNLDKKEQSKRYKELDKKYFISKFELNKYMKHMTQKFKKNIGSQMGQELAERAFATYEKLKYGKAKKVYFKSYGDFYSVREKGNITGLRFFKEDCCISWLGLKIPVIINKNDKYSQSCFLDKLLYCRLIKRVVNGKNKYYVQITFEGTPPKKHKIGEENEIGIDIGTSTIAIVSDKEVKLQILAENIGINEKEKTRLQRKLDRQRRANNPNKYNTDGTIKSNNKEKWKTSNSYLKTQLKLSDMQRKIAEKRKQSHTILANSILEIGTIVKVENMSFMGLQKRSKKNEISEKTGKFKKKKRFGKSLSNRAPALLIEIIDRKLRYIGKNIIKINTFKVKASQLNHETEEYEKKSLSKRWVEIVGNKIQRDLYSAFLIKNVKENLEEVDIEKAQKEFKNFVKLHNKEMERIKKSGVKTLKCMGF</sequence>
<comment type="caution">
    <text evidence="2">The sequence shown here is derived from an EMBL/GenBank/DDBJ whole genome shotgun (WGS) entry which is preliminary data.</text>
</comment>
<evidence type="ECO:0000313" key="2">
    <source>
        <dbReference type="EMBL" id="MDK4512728.1"/>
    </source>
</evidence>
<feature type="compositionally biased region" description="Polar residues" evidence="1">
    <location>
        <begin position="261"/>
        <end position="275"/>
    </location>
</feature>
<proteinExistence type="predicted"/>
<dbReference type="RefSeq" id="WP_062687579.1">
    <property type="nucleotide sequence ID" value="NZ_CP084066.1"/>
</dbReference>
<dbReference type="GeneID" id="75075928"/>
<evidence type="ECO:0000256" key="1">
    <source>
        <dbReference type="SAM" id="MobiDB-lite"/>
    </source>
</evidence>
<reference evidence="2" key="2">
    <citation type="submission" date="2022-04" db="EMBL/GenBank/DDBJ databases">
        <authorList>
            <person name="Livingstone P.G."/>
        </authorList>
    </citation>
    <scope>NUCLEOTIDE SEQUENCE</scope>
    <source>
        <strain evidence="2">BRON_8</strain>
    </source>
</reference>
<accession>A0AAW6WDQ8</accession>
<dbReference type="Proteomes" id="UP001173223">
    <property type="component" value="Unassembled WGS sequence"/>
</dbReference>
<feature type="compositionally biased region" description="Basic and acidic residues" evidence="1">
    <location>
        <begin position="250"/>
        <end position="259"/>
    </location>
</feature>
<gene>
    <name evidence="2" type="ORF">MWG07_10765</name>
</gene>
<reference evidence="2" key="1">
    <citation type="journal article" date="2022" name="Gene">
        <title>A genome-led study on the pathogenesis of Fusobacterium necrophorum infections.</title>
        <authorList>
            <person name="Thapa G."/>
            <person name="Jayal A."/>
            <person name="Sikazwe E."/>
            <person name="Perry T."/>
            <person name="Mohammed Al Balushi A."/>
            <person name="Livingstone P."/>
        </authorList>
    </citation>
    <scope>NUCLEOTIDE SEQUENCE</scope>
    <source>
        <strain evidence="2">BRON_8</strain>
    </source>
</reference>
<feature type="region of interest" description="Disordered" evidence="1">
    <location>
        <begin position="250"/>
        <end position="276"/>
    </location>
</feature>
<keyword evidence="2" id="KW-0255">Endonuclease</keyword>
<keyword evidence="2" id="KW-0378">Hydrolase</keyword>
<protein>
    <submittedName>
        <fullName evidence="2">RNA-guided endonuclease TnpB family protein</fullName>
    </submittedName>
</protein>
<keyword evidence="2" id="KW-0540">Nuclease</keyword>
<name>A0AAW6WDQ8_9FUSO</name>
<organism evidence="2 3">
    <name type="scientific">Fusobacterium necrophorum</name>
    <dbReference type="NCBI Taxonomy" id="859"/>
    <lineage>
        <taxon>Bacteria</taxon>
        <taxon>Fusobacteriati</taxon>
        <taxon>Fusobacteriota</taxon>
        <taxon>Fusobacteriia</taxon>
        <taxon>Fusobacteriales</taxon>
        <taxon>Fusobacteriaceae</taxon>
        <taxon>Fusobacterium</taxon>
    </lineage>
</organism>
<evidence type="ECO:0000313" key="3">
    <source>
        <dbReference type="Proteomes" id="UP001173223"/>
    </source>
</evidence>
<dbReference type="NCBIfam" id="NF040570">
    <property type="entry name" value="guided_TnpB"/>
    <property type="match status" value="1"/>
</dbReference>
<dbReference type="GO" id="GO:0004519">
    <property type="term" value="F:endonuclease activity"/>
    <property type="evidence" value="ECO:0007669"/>
    <property type="project" value="UniProtKB-KW"/>
</dbReference>
<dbReference type="EMBL" id="JAMGTK010000022">
    <property type="protein sequence ID" value="MDK4512728.1"/>
    <property type="molecule type" value="Genomic_DNA"/>
</dbReference>
<keyword evidence="3" id="KW-1185">Reference proteome</keyword>
<dbReference type="AlphaFoldDB" id="A0AAW6WDQ8"/>